<organism evidence="3 4">
    <name type="scientific">Paenibacillus antarcticus</name>
    <dbReference type="NCBI Taxonomy" id="253703"/>
    <lineage>
        <taxon>Bacteria</taxon>
        <taxon>Bacillati</taxon>
        <taxon>Bacillota</taxon>
        <taxon>Bacilli</taxon>
        <taxon>Bacillales</taxon>
        <taxon>Paenibacillaceae</taxon>
        <taxon>Paenibacillus</taxon>
    </lineage>
</organism>
<dbReference type="EMBL" id="LVJI01000001">
    <property type="protein sequence ID" value="OAB48217.1"/>
    <property type="molecule type" value="Genomic_DNA"/>
</dbReference>
<protein>
    <submittedName>
        <fullName evidence="3">Uncharacterized protein</fullName>
    </submittedName>
</protein>
<keyword evidence="2" id="KW-1133">Transmembrane helix</keyword>
<proteinExistence type="predicted"/>
<dbReference type="AlphaFoldDB" id="A0A168QUA8"/>
<sequence length="132" mass="15344">MPSSTETNYERPKTKRGPSVKAFLLLWIMLISIGITAAYMYSNELKQDMLQQLQNENQQQMTLLKTEYELKLTELSAQVEELNSKVQSFNELLTFTKDNATTKTDNSNKLYTQLNEVKKQLDTLQKKMDLLK</sequence>
<reference evidence="3 4" key="1">
    <citation type="submission" date="2016-03" db="EMBL/GenBank/DDBJ databases">
        <title>Draft genome sequence of Paenibacillus antarcticus CECT 5836.</title>
        <authorList>
            <person name="Shin S.-K."/>
            <person name="Yi H."/>
        </authorList>
    </citation>
    <scope>NUCLEOTIDE SEQUENCE [LARGE SCALE GENOMIC DNA]</scope>
    <source>
        <strain evidence="3 4">CECT 5836</strain>
    </source>
</reference>
<keyword evidence="2" id="KW-0812">Transmembrane</keyword>
<evidence type="ECO:0000256" key="1">
    <source>
        <dbReference type="SAM" id="Coils"/>
    </source>
</evidence>
<evidence type="ECO:0000256" key="2">
    <source>
        <dbReference type="SAM" id="Phobius"/>
    </source>
</evidence>
<dbReference type="Proteomes" id="UP000077355">
    <property type="component" value="Unassembled WGS sequence"/>
</dbReference>
<evidence type="ECO:0000313" key="3">
    <source>
        <dbReference type="EMBL" id="OAB48217.1"/>
    </source>
</evidence>
<keyword evidence="2" id="KW-0472">Membrane</keyword>
<evidence type="ECO:0000313" key="4">
    <source>
        <dbReference type="Proteomes" id="UP000077355"/>
    </source>
</evidence>
<keyword evidence="1" id="KW-0175">Coiled coil</keyword>
<keyword evidence="4" id="KW-1185">Reference proteome</keyword>
<comment type="caution">
    <text evidence="3">The sequence shown here is derived from an EMBL/GenBank/DDBJ whole genome shotgun (WGS) entry which is preliminary data.</text>
</comment>
<dbReference type="OrthoDB" id="2660861at2"/>
<gene>
    <name evidence="3" type="ORF">PBAT_00830</name>
</gene>
<feature type="coiled-coil region" evidence="1">
    <location>
        <begin position="43"/>
        <end position="127"/>
    </location>
</feature>
<feature type="transmembrane region" description="Helical" evidence="2">
    <location>
        <begin position="20"/>
        <end position="41"/>
    </location>
</feature>
<name>A0A168QUA8_9BACL</name>
<accession>A0A168QUA8</accession>